<accession>A0AAU9XBE6</accession>
<keyword evidence="2" id="KW-1185">Reference proteome</keyword>
<dbReference type="EMBL" id="CALNXJ010000037">
    <property type="protein sequence ID" value="CAH3143226.1"/>
    <property type="molecule type" value="Genomic_DNA"/>
</dbReference>
<dbReference type="AlphaFoldDB" id="A0AAU9XBE6"/>
<gene>
    <name evidence="1" type="ORF">PMEA_00020499</name>
</gene>
<evidence type="ECO:0000313" key="2">
    <source>
        <dbReference type="Proteomes" id="UP001159428"/>
    </source>
</evidence>
<protein>
    <submittedName>
        <fullName evidence="1">Uncharacterized protein</fullName>
    </submittedName>
</protein>
<sequence length="187" mass="20811">MMILTRQPTQTVNLIMLVFVISGTRGYRLGLEIINGTSCGKYDKTPTFKVSPWPFIPAGIYVDGNITFTPAVDFLEASLQYEAVSDGKVVVSGWYDNICDRHPYLCSLPAGETKVLAVSGRLPSIPPVFKKTFVKSFESGLHDDILAFNLRTTLRTPELTDEELMKQVNALPSQQDERATKLANEHQ</sequence>
<comment type="caution">
    <text evidence="1">The sequence shown here is derived from an EMBL/GenBank/DDBJ whole genome shotgun (WGS) entry which is preliminary data.</text>
</comment>
<proteinExistence type="predicted"/>
<dbReference type="Proteomes" id="UP001159428">
    <property type="component" value="Unassembled WGS sequence"/>
</dbReference>
<organism evidence="1 2">
    <name type="scientific">Pocillopora meandrina</name>
    <dbReference type="NCBI Taxonomy" id="46732"/>
    <lineage>
        <taxon>Eukaryota</taxon>
        <taxon>Metazoa</taxon>
        <taxon>Cnidaria</taxon>
        <taxon>Anthozoa</taxon>
        <taxon>Hexacorallia</taxon>
        <taxon>Scleractinia</taxon>
        <taxon>Astrocoeniina</taxon>
        <taxon>Pocilloporidae</taxon>
        <taxon>Pocillopora</taxon>
    </lineage>
</organism>
<evidence type="ECO:0000313" key="1">
    <source>
        <dbReference type="EMBL" id="CAH3143226.1"/>
    </source>
</evidence>
<name>A0AAU9XBE6_9CNID</name>
<reference evidence="1 2" key="1">
    <citation type="submission" date="2022-05" db="EMBL/GenBank/DDBJ databases">
        <authorList>
            <consortium name="Genoscope - CEA"/>
            <person name="William W."/>
        </authorList>
    </citation>
    <scope>NUCLEOTIDE SEQUENCE [LARGE SCALE GENOMIC DNA]</scope>
</reference>